<evidence type="ECO:0000256" key="5">
    <source>
        <dbReference type="ARBA" id="ARBA00022989"/>
    </source>
</evidence>
<evidence type="ECO:0000313" key="11">
    <source>
        <dbReference type="Proteomes" id="UP000190135"/>
    </source>
</evidence>
<feature type="compositionally biased region" description="Basic residues" evidence="7">
    <location>
        <begin position="511"/>
        <end position="524"/>
    </location>
</feature>
<dbReference type="SUPFAM" id="SSF103473">
    <property type="entry name" value="MFS general substrate transporter"/>
    <property type="match status" value="1"/>
</dbReference>
<dbReference type="PANTHER" id="PTHR23501:SF174">
    <property type="entry name" value="MULTIDRUG EXPORT PROTEIN EMRB-RELATED"/>
    <property type="match status" value="1"/>
</dbReference>
<dbReference type="Gene3D" id="1.20.1720.10">
    <property type="entry name" value="Multidrug resistance protein D"/>
    <property type="match status" value="1"/>
</dbReference>
<feature type="domain" description="Major facilitator superfamily (MFS) profile" evidence="9">
    <location>
        <begin position="14"/>
        <end position="547"/>
    </location>
</feature>
<dbReference type="PANTHER" id="PTHR23501">
    <property type="entry name" value="MAJOR FACILITATOR SUPERFAMILY"/>
    <property type="match status" value="1"/>
</dbReference>
<reference evidence="10 11" key="1">
    <citation type="submission" date="2017-02" db="EMBL/GenBank/DDBJ databases">
        <authorList>
            <person name="Peterson S.W."/>
        </authorList>
    </citation>
    <scope>NUCLEOTIDE SEQUENCE [LARGE SCALE GENOMIC DNA]</scope>
    <source>
        <strain evidence="10 11">USBA 369</strain>
    </source>
</reference>
<feature type="transmembrane region" description="Helical" evidence="8">
    <location>
        <begin position="342"/>
        <end position="363"/>
    </location>
</feature>
<dbReference type="InterPro" id="IPR004638">
    <property type="entry name" value="EmrB-like"/>
</dbReference>
<accession>A0A1T4S130</accession>
<evidence type="ECO:0000256" key="3">
    <source>
        <dbReference type="ARBA" id="ARBA00022475"/>
    </source>
</evidence>
<feature type="transmembrane region" description="Helical" evidence="8">
    <location>
        <begin position="165"/>
        <end position="188"/>
    </location>
</feature>
<dbReference type="InterPro" id="IPR020846">
    <property type="entry name" value="MFS_dom"/>
</dbReference>
<feature type="transmembrane region" description="Helical" evidence="8">
    <location>
        <begin position="208"/>
        <end position="227"/>
    </location>
</feature>
<evidence type="ECO:0000313" key="10">
    <source>
        <dbReference type="EMBL" id="SKA21521.1"/>
    </source>
</evidence>
<name>A0A1T4S130_9HYPH</name>
<dbReference type="Pfam" id="PF07690">
    <property type="entry name" value="MFS_1"/>
    <property type="match status" value="1"/>
</dbReference>
<dbReference type="InterPro" id="IPR011701">
    <property type="entry name" value="MFS"/>
</dbReference>
<keyword evidence="6 8" id="KW-0472">Membrane</keyword>
<feature type="compositionally biased region" description="Low complexity" evidence="7">
    <location>
        <begin position="536"/>
        <end position="547"/>
    </location>
</feature>
<evidence type="ECO:0000256" key="8">
    <source>
        <dbReference type="SAM" id="Phobius"/>
    </source>
</evidence>
<evidence type="ECO:0000256" key="2">
    <source>
        <dbReference type="ARBA" id="ARBA00022448"/>
    </source>
</evidence>
<feature type="transmembrane region" description="Helical" evidence="8">
    <location>
        <begin position="375"/>
        <end position="396"/>
    </location>
</feature>
<dbReference type="Gene3D" id="1.20.1250.20">
    <property type="entry name" value="MFS general substrate transporter like domains"/>
    <property type="match status" value="1"/>
</dbReference>
<keyword evidence="5 8" id="KW-1133">Transmembrane helix</keyword>
<feature type="region of interest" description="Disordered" evidence="7">
    <location>
        <begin position="502"/>
        <end position="547"/>
    </location>
</feature>
<comment type="subcellular location">
    <subcellularLocation>
        <location evidence="1">Cell membrane</location>
        <topology evidence="1">Multi-pass membrane protein</topology>
    </subcellularLocation>
</comment>
<feature type="transmembrane region" description="Helical" evidence="8">
    <location>
        <begin position="139"/>
        <end position="159"/>
    </location>
</feature>
<dbReference type="NCBIfam" id="TIGR00711">
    <property type="entry name" value="efflux_EmrB"/>
    <property type="match status" value="1"/>
</dbReference>
<evidence type="ECO:0000256" key="4">
    <source>
        <dbReference type="ARBA" id="ARBA00022692"/>
    </source>
</evidence>
<feature type="transmembrane region" description="Helical" evidence="8">
    <location>
        <begin position="79"/>
        <end position="99"/>
    </location>
</feature>
<feature type="transmembrane region" description="Helical" evidence="8">
    <location>
        <begin position="105"/>
        <end position="127"/>
    </location>
</feature>
<dbReference type="PROSITE" id="PS50850">
    <property type="entry name" value="MFS"/>
    <property type="match status" value="1"/>
</dbReference>
<keyword evidence="2" id="KW-0813">Transport</keyword>
<proteinExistence type="predicted"/>
<feature type="transmembrane region" description="Helical" evidence="8">
    <location>
        <begin position="12"/>
        <end position="39"/>
    </location>
</feature>
<dbReference type="AlphaFoldDB" id="A0A1T4S130"/>
<organism evidence="10 11">
    <name type="scientific">Consotaella salsifontis</name>
    <dbReference type="NCBI Taxonomy" id="1365950"/>
    <lineage>
        <taxon>Bacteria</taxon>
        <taxon>Pseudomonadati</taxon>
        <taxon>Pseudomonadota</taxon>
        <taxon>Alphaproteobacteria</taxon>
        <taxon>Hyphomicrobiales</taxon>
        <taxon>Aurantimonadaceae</taxon>
        <taxon>Consotaella</taxon>
    </lineage>
</organism>
<feature type="transmembrane region" description="Helical" evidence="8">
    <location>
        <begin position="277"/>
        <end position="298"/>
    </location>
</feature>
<feature type="transmembrane region" description="Helical" evidence="8">
    <location>
        <begin position="310"/>
        <end position="330"/>
    </location>
</feature>
<feature type="region of interest" description="Disordered" evidence="7">
    <location>
        <begin position="419"/>
        <end position="440"/>
    </location>
</feature>
<keyword evidence="4 8" id="KW-0812">Transmembrane</keyword>
<keyword evidence="11" id="KW-1185">Reference proteome</keyword>
<dbReference type="EMBL" id="FUXL01000008">
    <property type="protein sequence ID" value="SKA21521.1"/>
    <property type="molecule type" value="Genomic_DNA"/>
</dbReference>
<feature type="transmembrane region" description="Helical" evidence="8">
    <location>
        <begin position="239"/>
        <end position="256"/>
    </location>
</feature>
<evidence type="ECO:0000259" key="9">
    <source>
        <dbReference type="PROSITE" id="PS50850"/>
    </source>
</evidence>
<protein>
    <submittedName>
        <fullName evidence="10">MFS transporter, DHA2 family, multidrug resistance protein</fullName>
    </submittedName>
</protein>
<dbReference type="GO" id="GO:0005886">
    <property type="term" value="C:plasma membrane"/>
    <property type="evidence" value="ECO:0007669"/>
    <property type="project" value="UniProtKB-SubCell"/>
</dbReference>
<evidence type="ECO:0000256" key="7">
    <source>
        <dbReference type="SAM" id="MobiDB-lite"/>
    </source>
</evidence>
<feature type="transmembrane region" description="Helical" evidence="8">
    <location>
        <begin position="51"/>
        <end position="72"/>
    </location>
</feature>
<gene>
    <name evidence="10" type="ORF">SAMN05428963_108130</name>
</gene>
<evidence type="ECO:0000256" key="6">
    <source>
        <dbReference type="ARBA" id="ARBA00023136"/>
    </source>
</evidence>
<dbReference type="GO" id="GO:0022857">
    <property type="term" value="F:transmembrane transporter activity"/>
    <property type="evidence" value="ECO:0007669"/>
    <property type="project" value="InterPro"/>
</dbReference>
<keyword evidence="3" id="KW-1003">Cell membrane</keyword>
<evidence type="ECO:0000256" key="1">
    <source>
        <dbReference type="ARBA" id="ARBA00004651"/>
    </source>
</evidence>
<dbReference type="STRING" id="1365950.SAMN05428963_108130"/>
<dbReference type="CDD" id="cd17503">
    <property type="entry name" value="MFS_LmrB_MDR_like"/>
    <property type="match status" value="1"/>
</dbReference>
<sequence>MSKENAGSGNPWLIAIVVSIATFMEVLDTTIANVALRYISGGLAISADEASWVVTTYLVSNAIVLTASSFIAKRYGRKSFYLGCLALFTVASILCGMAWSLSSLLFFRVLQGFAGGGMVPISQSILADSFPPEKRGQGFAMFGIAVVVAPVIGPTLGGWLSDNYSWHWCFLINGPVGVLAFSLVYFLVKESEEVRKERQRLRSQHVRFDLVGFLLVAGFLGSLEVVLDRGQTDDWFSSTFIIAVAAICALCFLAMIPWEATRDNPVIDVRMVASRQFGSCFVVMMATGAILIATTQFLPELLQEYYGYTATWAGLALSPGGLVTMMMMFIVGRLTGIIQPRYLIAAGASIIALAMWDLTRIYADLNFGFFVWSRVYIGLGLPLIFIPITTASYFGIPPDKTDQASALINVARNVGGSDRRVHRAEHPRLPRAVPPQSPDRAHLAVEPRLSATAFGSDGAFRSAGFIAGRRWKSGSRGDRPGAVGPGRVPRLYRRLLRADGDLGADGAARPHPSHRAARQGRSRRPLTPAAPDHWPGRSSAGRSSAAG</sequence>
<dbReference type="Proteomes" id="UP000190135">
    <property type="component" value="Unassembled WGS sequence"/>
</dbReference>
<dbReference type="InterPro" id="IPR036259">
    <property type="entry name" value="MFS_trans_sf"/>
</dbReference>